<dbReference type="InterPro" id="IPR046346">
    <property type="entry name" value="Aminoacid_DH-like_N_sf"/>
</dbReference>
<evidence type="ECO:0000256" key="5">
    <source>
        <dbReference type="PIRSR" id="PIRSR000106-3"/>
    </source>
</evidence>
<dbReference type="Proteomes" id="UP000229574">
    <property type="component" value="Unassembled WGS sequence"/>
</dbReference>
<evidence type="ECO:0000256" key="4">
    <source>
        <dbReference type="PIRSR" id="PIRSR000106-2"/>
    </source>
</evidence>
<feature type="binding site" evidence="5">
    <location>
        <position position="135"/>
    </location>
    <ligand>
        <name>a divalent metal cation</name>
        <dbReference type="ChEBI" id="CHEBI:60240"/>
    </ligand>
</feature>
<feature type="binding site" evidence="5">
    <location>
        <position position="159"/>
    </location>
    <ligand>
        <name>a divalent metal cation</name>
        <dbReference type="ChEBI" id="CHEBI:60240"/>
    </ligand>
</feature>
<dbReference type="GO" id="GO:0016616">
    <property type="term" value="F:oxidoreductase activity, acting on the CH-OH group of donors, NAD or NADP as acceptor"/>
    <property type="evidence" value="ECO:0007669"/>
    <property type="project" value="InterPro"/>
</dbReference>
<dbReference type="GO" id="GO:0051287">
    <property type="term" value="F:NAD binding"/>
    <property type="evidence" value="ECO:0007669"/>
    <property type="project" value="InterPro"/>
</dbReference>
<evidence type="ECO:0000256" key="2">
    <source>
        <dbReference type="ARBA" id="ARBA00023002"/>
    </source>
</evidence>
<sequence>MPDIYQQSVELHRKNRGKLGVCATVEVKDKSDLSLVYTPGVAQVCREIARDKNESFDLTWRGRTVAVVSDGSAVLGLGNIGVLAGMPVMEGKALLFKQFGGVEAIPLCIDLHSADEIVNFVKAVAPSFGGINLEDITSPLCIEVEDRLQNIGIPVMHDDQHGTAMVVSAALMNGAKVVGKRYEDLKVVISGAGSAGLAIAQMLLSIDRVDGELKQLTGLRSVKDVIILDSKGIITNESGEWKGKFAKVTNMERVMGDLSTAIVGADAFIGVSKGGIVSAAMVSTMAKDAIVLAMANPDPEIMPDEAKKGGATIVGTGRSDFPNQANNSLIFPGFFKGLLESKATKVTVGMKQAARDALASFVEPTVDKILPSMFDPGQAEAIAHAVAEQVKIESLSRTK</sequence>
<protein>
    <submittedName>
        <fullName evidence="8">NAD-dependent malic enzyme</fullName>
    </submittedName>
</protein>
<dbReference type="AlphaFoldDB" id="A0A2H0WY50"/>
<feature type="active site" description="Proton donor" evidence="3">
    <location>
        <position position="37"/>
    </location>
</feature>
<dbReference type="InterPro" id="IPR045213">
    <property type="entry name" value="Malic_NAD-bd_bact_type"/>
</dbReference>
<evidence type="ECO:0000256" key="3">
    <source>
        <dbReference type="PIRSR" id="PIRSR000106-1"/>
    </source>
</evidence>
<feature type="binding site" evidence="4">
    <location>
        <position position="326"/>
    </location>
    <ligand>
        <name>(S)-malate</name>
        <dbReference type="ChEBI" id="CHEBI:15589"/>
    </ligand>
</feature>
<feature type="domain" description="Malic enzyme NAD-binding" evidence="6">
    <location>
        <begin position="160"/>
        <end position="391"/>
    </location>
</feature>
<dbReference type="SMART" id="SM01274">
    <property type="entry name" value="malic"/>
    <property type="match status" value="1"/>
</dbReference>
<feature type="active site" description="Proton acceptor" evidence="3">
    <location>
        <position position="92"/>
    </location>
</feature>
<dbReference type="SUPFAM" id="SSF53223">
    <property type="entry name" value="Aminoacid dehydrogenase-like, N-terminal domain"/>
    <property type="match status" value="1"/>
</dbReference>
<name>A0A2H0WY50_9BACT</name>
<evidence type="ECO:0000313" key="9">
    <source>
        <dbReference type="Proteomes" id="UP000229574"/>
    </source>
</evidence>
<comment type="cofactor">
    <cofactor evidence="5">
        <name>Mg(2+)</name>
        <dbReference type="ChEBI" id="CHEBI:18420"/>
    </cofactor>
    <cofactor evidence="5">
        <name>Mn(2+)</name>
        <dbReference type="ChEBI" id="CHEBI:29035"/>
    </cofactor>
    <text evidence="5">Divalent metal cations. Prefers magnesium or manganese.</text>
</comment>
<dbReference type="Pfam" id="PF00390">
    <property type="entry name" value="malic"/>
    <property type="match status" value="1"/>
</dbReference>
<feature type="binding site" evidence="5">
    <location>
        <position position="134"/>
    </location>
    <ligand>
        <name>a divalent metal cation</name>
        <dbReference type="ChEBI" id="CHEBI:60240"/>
    </ligand>
</feature>
<dbReference type="PANTHER" id="PTHR43237:SF4">
    <property type="entry name" value="NADP-DEPENDENT MALIC ENZYME"/>
    <property type="match status" value="1"/>
</dbReference>
<dbReference type="GO" id="GO:0046872">
    <property type="term" value="F:metal ion binding"/>
    <property type="evidence" value="ECO:0007669"/>
    <property type="project" value="UniProtKB-KW"/>
</dbReference>
<proteinExistence type="inferred from homology"/>
<dbReference type="InterPro" id="IPR051674">
    <property type="entry name" value="Malate_Decarboxylase"/>
</dbReference>
<dbReference type="SUPFAM" id="SSF51735">
    <property type="entry name" value="NAD(P)-binding Rossmann-fold domains"/>
    <property type="match status" value="1"/>
</dbReference>
<evidence type="ECO:0000259" key="7">
    <source>
        <dbReference type="SMART" id="SM01274"/>
    </source>
</evidence>
<keyword evidence="2" id="KW-0560">Oxidoreductase</keyword>
<dbReference type="PANTHER" id="PTHR43237">
    <property type="entry name" value="NADP-DEPENDENT MALIC ENZYME"/>
    <property type="match status" value="1"/>
</dbReference>
<dbReference type="InterPro" id="IPR036291">
    <property type="entry name" value="NAD(P)-bd_dom_sf"/>
</dbReference>
<comment type="similarity">
    <text evidence="1">Belongs to the malic enzymes family.</text>
</comment>
<dbReference type="PIRSF" id="PIRSF000106">
    <property type="entry name" value="ME"/>
    <property type="match status" value="1"/>
</dbReference>
<comment type="caution">
    <text evidence="8">The sequence shown here is derived from an EMBL/GenBank/DDBJ whole genome shotgun (WGS) entry which is preliminary data.</text>
</comment>
<dbReference type="InterPro" id="IPR012302">
    <property type="entry name" value="Malic_NAD-bd"/>
</dbReference>
<feature type="domain" description="Malic enzyme N-terminal" evidence="7">
    <location>
        <begin position="16"/>
        <end position="149"/>
    </location>
</feature>
<feature type="binding site" evidence="4">
    <location>
        <position position="296"/>
    </location>
    <ligand>
        <name>(S)-malate</name>
        <dbReference type="ChEBI" id="CHEBI:15589"/>
    </ligand>
</feature>
<keyword evidence="5" id="KW-0479">Metal-binding</keyword>
<evidence type="ECO:0000259" key="6">
    <source>
        <dbReference type="SMART" id="SM00919"/>
    </source>
</evidence>
<dbReference type="InterPro" id="IPR012301">
    <property type="entry name" value="Malic_N_dom"/>
</dbReference>
<dbReference type="Gene3D" id="3.40.50.720">
    <property type="entry name" value="NAD(P)-binding Rossmann-like Domain"/>
    <property type="match status" value="1"/>
</dbReference>
<reference evidence="9" key="1">
    <citation type="submission" date="2017-09" db="EMBL/GenBank/DDBJ databases">
        <title>Depth-based differentiation of microbial function through sediment-hosted aquifers and enrichment of novel symbionts in the deep terrestrial subsurface.</title>
        <authorList>
            <person name="Probst A.J."/>
            <person name="Ladd B."/>
            <person name="Jarett J.K."/>
            <person name="Geller-Mcgrath D.E."/>
            <person name="Sieber C.M.K."/>
            <person name="Emerson J.B."/>
            <person name="Anantharaman K."/>
            <person name="Thomas B.C."/>
            <person name="Malmstrom R."/>
            <person name="Stieglmeier M."/>
            <person name="Klingl A."/>
            <person name="Woyke T."/>
            <person name="Ryan C.M."/>
            <person name="Banfield J.F."/>
        </authorList>
    </citation>
    <scope>NUCLEOTIDE SEQUENCE [LARGE SCALE GENOMIC DNA]</scope>
</reference>
<dbReference type="CDD" id="cd05311">
    <property type="entry name" value="NAD_bind_2_malic_enz"/>
    <property type="match status" value="1"/>
</dbReference>
<gene>
    <name evidence="8" type="ORF">COT54_03865</name>
</gene>
<dbReference type="EMBL" id="PEYY01000141">
    <property type="protein sequence ID" value="PIS17593.1"/>
    <property type="molecule type" value="Genomic_DNA"/>
</dbReference>
<dbReference type="InterPro" id="IPR001891">
    <property type="entry name" value="Malic_OxRdtase"/>
</dbReference>
<dbReference type="SMART" id="SM00919">
    <property type="entry name" value="Malic_M"/>
    <property type="match status" value="1"/>
</dbReference>
<dbReference type="Gene3D" id="3.40.50.10380">
    <property type="entry name" value="Malic enzyme, N-terminal domain"/>
    <property type="match status" value="1"/>
</dbReference>
<organism evidence="8 9">
    <name type="scientific">Candidatus Collierbacteria bacterium CG09_land_8_20_14_0_10_46_12</name>
    <dbReference type="NCBI Taxonomy" id="1974533"/>
    <lineage>
        <taxon>Bacteria</taxon>
        <taxon>Candidatus Collieribacteriota</taxon>
    </lineage>
</organism>
<evidence type="ECO:0000256" key="1">
    <source>
        <dbReference type="ARBA" id="ARBA00008785"/>
    </source>
</evidence>
<evidence type="ECO:0000313" key="8">
    <source>
        <dbReference type="EMBL" id="PIS17593.1"/>
    </source>
</evidence>
<dbReference type="Pfam" id="PF03949">
    <property type="entry name" value="Malic_M"/>
    <property type="match status" value="1"/>
</dbReference>
<dbReference type="InterPro" id="IPR037062">
    <property type="entry name" value="Malic_N_dom_sf"/>
</dbReference>
<dbReference type="GO" id="GO:0004470">
    <property type="term" value="F:malic enzyme activity"/>
    <property type="evidence" value="ECO:0007669"/>
    <property type="project" value="InterPro"/>
</dbReference>
<accession>A0A2H0WY50</accession>